<dbReference type="NCBIfam" id="TIGR01620">
    <property type="entry name" value="hyp_HI0043"/>
    <property type="match status" value="1"/>
</dbReference>
<evidence type="ECO:0000256" key="1">
    <source>
        <dbReference type="ARBA" id="ARBA00004429"/>
    </source>
</evidence>
<comment type="similarity">
    <text evidence="2 8">Belongs to the UPF0283 family.</text>
</comment>
<sequence>MNKQVFSEEEISSTQTFQPKQEFDEQSVKIEEERREVEAELVIEESLKPSRFWVRVLLAALALFGVAVLAQSVQWLIDTFQNRQWIYFAFSIVFALISFTGVGVLVREWRRLVYLRKHQQNQQVSQQLLLEELPSESGEMATKFCHEVLKELEHHPQVAQSAERWKKQLDEGYNAKEVLYLFGETVLNPIDRQVKKLITKSATENAIIVAVSPLAIVDVLMVAWRNFSLINKISRAYGMELGYVSRLKLFKMVLTNMVFAGATEIASDVGMDFFSQNLTARLSMRAGQGIGVGLLTARLGIKAMEFCRPLAFQAHERPKLSVVRQELLGAVKDIFFTKTPEKETVAR</sequence>
<protein>
    <recommendedName>
        <fullName evidence="8">UPF0283 membrane protein B0187_08260</fullName>
    </recommendedName>
</protein>
<keyword evidence="5 8" id="KW-0812">Transmembrane</keyword>
<dbReference type="InterPro" id="IPR021147">
    <property type="entry name" value="DUF697"/>
</dbReference>
<keyword evidence="4" id="KW-0997">Cell inner membrane</keyword>
<proteinExistence type="inferred from homology"/>
<evidence type="ECO:0000256" key="8">
    <source>
        <dbReference type="HAMAP-Rule" id="MF_01085"/>
    </source>
</evidence>
<dbReference type="PANTHER" id="PTHR39342:SF1">
    <property type="entry name" value="UPF0283 MEMBRANE PROTEIN YCJF"/>
    <property type="match status" value="1"/>
</dbReference>
<feature type="transmembrane region" description="Helical" evidence="8">
    <location>
        <begin position="205"/>
        <end position="224"/>
    </location>
</feature>
<evidence type="ECO:0000256" key="4">
    <source>
        <dbReference type="ARBA" id="ARBA00022519"/>
    </source>
</evidence>
<feature type="transmembrane region" description="Helical" evidence="8">
    <location>
        <begin position="52"/>
        <end position="73"/>
    </location>
</feature>
<feature type="region of interest" description="Disordered" evidence="9">
    <location>
        <begin position="1"/>
        <end position="25"/>
    </location>
</feature>
<evidence type="ECO:0000256" key="6">
    <source>
        <dbReference type="ARBA" id="ARBA00022989"/>
    </source>
</evidence>
<evidence type="ECO:0000256" key="7">
    <source>
        <dbReference type="ARBA" id="ARBA00023136"/>
    </source>
</evidence>
<keyword evidence="7 8" id="KW-0472">Membrane</keyword>
<reference evidence="10 11" key="1">
    <citation type="submission" date="2017-02" db="EMBL/GenBank/DDBJ databases">
        <title>Draft genome sequence of Haemophilus paracuniculus CCUG 43573 type strain.</title>
        <authorList>
            <person name="Engstrom-Jakobsson H."/>
            <person name="Salva-Serra F."/>
            <person name="Thorell K."/>
            <person name="Gonzales-Siles L."/>
            <person name="Karlsson R."/>
            <person name="Boulund F."/>
            <person name="Engstrand L."/>
            <person name="Kristiansson E."/>
            <person name="Moore E."/>
        </authorList>
    </citation>
    <scope>NUCLEOTIDE SEQUENCE [LARGE SCALE GENOMIC DNA]</scope>
    <source>
        <strain evidence="10 11">CCUG 43573</strain>
    </source>
</reference>
<evidence type="ECO:0000313" key="11">
    <source>
        <dbReference type="Proteomes" id="UP000190867"/>
    </source>
</evidence>
<dbReference type="STRING" id="734.B0187_08260"/>
<keyword evidence="11" id="KW-1185">Reference proteome</keyword>
<dbReference type="RefSeq" id="WP_078237390.1">
    <property type="nucleotide sequence ID" value="NZ_MUYA01000012.1"/>
</dbReference>
<dbReference type="AlphaFoldDB" id="A0A1T0AQR0"/>
<dbReference type="HAMAP" id="MF_01085">
    <property type="entry name" value="UPF0283"/>
    <property type="match status" value="1"/>
</dbReference>
<evidence type="ECO:0000313" key="10">
    <source>
        <dbReference type="EMBL" id="OOR98429.1"/>
    </source>
</evidence>
<keyword evidence="6 8" id="KW-1133">Transmembrane helix</keyword>
<evidence type="ECO:0000256" key="2">
    <source>
        <dbReference type="ARBA" id="ARBA00008255"/>
    </source>
</evidence>
<name>A0A1T0AQR0_9PAST</name>
<keyword evidence="3 8" id="KW-1003">Cell membrane</keyword>
<dbReference type="Proteomes" id="UP000190867">
    <property type="component" value="Unassembled WGS sequence"/>
</dbReference>
<dbReference type="GO" id="GO:0005886">
    <property type="term" value="C:plasma membrane"/>
    <property type="evidence" value="ECO:0007669"/>
    <property type="project" value="UniProtKB-SubCell"/>
</dbReference>
<organism evidence="10 11">
    <name type="scientific">Haemophilus paracuniculus</name>
    <dbReference type="NCBI Taxonomy" id="734"/>
    <lineage>
        <taxon>Bacteria</taxon>
        <taxon>Pseudomonadati</taxon>
        <taxon>Pseudomonadota</taxon>
        <taxon>Gammaproteobacteria</taxon>
        <taxon>Pasteurellales</taxon>
        <taxon>Pasteurellaceae</taxon>
        <taxon>Haemophilus</taxon>
    </lineage>
</organism>
<dbReference type="EMBL" id="MUYA01000012">
    <property type="protein sequence ID" value="OOR98429.1"/>
    <property type="molecule type" value="Genomic_DNA"/>
</dbReference>
<gene>
    <name evidence="10" type="ORF">B0187_08260</name>
</gene>
<accession>A0A1T0AQR0</accession>
<feature type="transmembrane region" description="Helical" evidence="8">
    <location>
        <begin position="85"/>
        <end position="106"/>
    </location>
</feature>
<dbReference type="PANTHER" id="PTHR39342">
    <property type="entry name" value="UPF0283 MEMBRANE PROTEIN YCJF"/>
    <property type="match status" value="1"/>
</dbReference>
<evidence type="ECO:0000256" key="5">
    <source>
        <dbReference type="ARBA" id="ARBA00022692"/>
    </source>
</evidence>
<comment type="subcellular location">
    <subcellularLocation>
        <location evidence="1">Cell inner membrane</location>
        <topology evidence="1">Multi-pass membrane protein</topology>
    </subcellularLocation>
    <subcellularLocation>
        <location evidence="8">Cell membrane</location>
        <topology evidence="8">Multi-pass membrane protein</topology>
    </subcellularLocation>
</comment>
<evidence type="ECO:0000256" key="3">
    <source>
        <dbReference type="ARBA" id="ARBA00022475"/>
    </source>
</evidence>
<dbReference type="InterPro" id="IPR006507">
    <property type="entry name" value="UPF0283"/>
</dbReference>
<dbReference type="OrthoDB" id="958025at2"/>
<evidence type="ECO:0000256" key="9">
    <source>
        <dbReference type="SAM" id="MobiDB-lite"/>
    </source>
</evidence>
<comment type="caution">
    <text evidence="10">The sequence shown here is derived from an EMBL/GenBank/DDBJ whole genome shotgun (WGS) entry which is preliminary data.</text>
</comment>
<dbReference type="Pfam" id="PF05128">
    <property type="entry name" value="DUF697"/>
    <property type="match status" value="1"/>
</dbReference>